<dbReference type="PANTHER" id="PTHR10357:SF215">
    <property type="entry name" value="ALPHA-AMYLASE 1"/>
    <property type="match status" value="1"/>
</dbReference>
<dbReference type="PROSITE" id="PS51257">
    <property type="entry name" value="PROKAR_LIPOPROTEIN"/>
    <property type="match status" value="1"/>
</dbReference>
<dbReference type="EMBL" id="JAAAWO010000005">
    <property type="protein sequence ID" value="NDW15532.1"/>
    <property type="molecule type" value="Genomic_DNA"/>
</dbReference>
<sequence>MVSKRTAIAMAIATLLTASCTNSNNATSKADVNHQGANVESLNNQTIVGTTTPFAREAIYFVVTDRFVDGDKSNNFEDQGGDYPTWRLPLEGPEGKKAYVGYMGGDLKGILQNADYITEMGFTAVWMTPVHDNPDYAFNGDEQITYGGAFKDGGKTGYHGYWASNFYQPDEHLVSEDLTVKQYTAQMREQGLKSVFDIVANHGSPSFTMTNDLPGYGELYDKNGLLVADHQNLAPEDLDPKNNPLHAFFHNYPDLVKLSNLDDENPALRDYLINSYLYWISQGADAFRIDTIRHVPHAFWREMSDRVREENPDFFMFGESFDYEANNIAQHTLDKNGNISVLDFPMQKAMLSVFEKPLDSDFADMKEVLHLTHGPYENVYDLTTFYDNHDMARMNATDDGFINAHNWLFTVRGIPVVYMGSEIGFMRGTAEHAGNRNYLGQERIDSAKANPIQQALSDIANVRKATPALQRGLQLNVELKEHKAVFYRVLQDKENQQTALVLLNKSNKPASFNVSQFMQEGQWQEQLGGESQQIREGGSLLSTVAANGVQVWVRDGAITNDELMATLADQMKRQ</sequence>
<dbReference type="InterPro" id="IPR006047">
    <property type="entry name" value="GH13_cat_dom"/>
</dbReference>
<keyword evidence="2" id="KW-0479">Metal-binding</keyword>
<dbReference type="SUPFAM" id="SSF51445">
    <property type="entry name" value="(Trans)glycosidases"/>
    <property type="match status" value="1"/>
</dbReference>
<dbReference type="CDD" id="cd11339">
    <property type="entry name" value="AmyAc_bac_CMD_like_2"/>
    <property type="match status" value="1"/>
</dbReference>
<proteinExistence type="predicted"/>
<evidence type="ECO:0000256" key="4">
    <source>
        <dbReference type="SAM" id="SignalP"/>
    </source>
</evidence>
<feature type="domain" description="Glycosyl hydrolase family 13 catalytic" evidence="5">
    <location>
        <begin position="61"/>
        <end position="463"/>
    </location>
</feature>
<dbReference type="Pfam" id="PF00128">
    <property type="entry name" value="Alpha-amylase"/>
    <property type="match status" value="1"/>
</dbReference>
<dbReference type="AlphaFoldDB" id="A0A6N9TGE0"/>
<dbReference type="GO" id="GO:0005975">
    <property type="term" value="P:carbohydrate metabolic process"/>
    <property type="evidence" value="ECO:0007669"/>
    <property type="project" value="InterPro"/>
</dbReference>
<feature type="signal peptide" evidence="4">
    <location>
        <begin position="1"/>
        <end position="26"/>
    </location>
</feature>
<dbReference type="SUPFAM" id="SSF51011">
    <property type="entry name" value="Glycosyl hydrolase domain"/>
    <property type="match status" value="1"/>
</dbReference>
<keyword evidence="3 4" id="KW-0732">Signal</keyword>
<accession>A0A6N9TGE0</accession>
<dbReference type="RefSeq" id="WP_163106266.1">
    <property type="nucleotide sequence ID" value="NZ_JAAAWO010000005.1"/>
</dbReference>
<keyword evidence="6" id="KW-0808">Transferase</keyword>
<evidence type="ECO:0000259" key="5">
    <source>
        <dbReference type="SMART" id="SM00642"/>
    </source>
</evidence>
<feature type="chain" id="PRO_5026943766" evidence="4">
    <location>
        <begin position="27"/>
        <end position="574"/>
    </location>
</feature>
<evidence type="ECO:0000256" key="2">
    <source>
        <dbReference type="ARBA" id="ARBA00022723"/>
    </source>
</evidence>
<dbReference type="GO" id="GO:0016740">
    <property type="term" value="F:transferase activity"/>
    <property type="evidence" value="ECO:0007669"/>
    <property type="project" value="UniProtKB-KW"/>
</dbReference>
<dbReference type="SMART" id="SM00642">
    <property type="entry name" value="Aamy"/>
    <property type="match status" value="1"/>
</dbReference>
<gene>
    <name evidence="6" type="ORF">GTQ48_08360</name>
</gene>
<dbReference type="Gene3D" id="3.20.20.80">
    <property type="entry name" value="Glycosidases"/>
    <property type="match status" value="1"/>
</dbReference>
<dbReference type="InterPro" id="IPR017853">
    <property type="entry name" value="GH"/>
</dbReference>
<protein>
    <submittedName>
        <fullName evidence="6">Cyclomaltodextrin glucanotransferase</fullName>
    </submittedName>
</protein>
<organism evidence="6 7">
    <name type="scientific">Alteromonas genovensis</name>
    <dbReference type="NCBI Taxonomy" id="471225"/>
    <lineage>
        <taxon>Bacteria</taxon>
        <taxon>Pseudomonadati</taxon>
        <taxon>Pseudomonadota</taxon>
        <taxon>Gammaproteobacteria</taxon>
        <taxon>Alteromonadales</taxon>
        <taxon>Alteromonadaceae</taxon>
        <taxon>Alteromonas/Salinimonas group</taxon>
        <taxon>Alteromonas</taxon>
    </lineage>
</organism>
<keyword evidence="7" id="KW-1185">Reference proteome</keyword>
<evidence type="ECO:0000313" key="6">
    <source>
        <dbReference type="EMBL" id="NDW15532.1"/>
    </source>
</evidence>
<name>A0A6N9TGE0_9ALTE</name>
<evidence type="ECO:0000256" key="3">
    <source>
        <dbReference type="ARBA" id="ARBA00022729"/>
    </source>
</evidence>
<evidence type="ECO:0000256" key="1">
    <source>
        <dbReference type="ARBA" id="ARBA00001913"/>
    </source>
</evidence>
<dbReference type="GO" id="GO:0046872">
    <property type="term" value="F:metal ion binding"/>
    <property type="evidence" value="ECO:0007669"/>
    <property type="project" value="UniProtKB-KW"/>
</dbReference>
<comment type="caution">
    <text evidence="6">The sequence shown here is derived from an EMBL/GenBank/DDBJ whole genome shotgun (WGS) entry which is preliminary data.</text>
</comment>
<comment type="cofactor">
    <cofactor evidence="1">
        <name>Ca(2+)</name>
        <dbReference type="ChEBI" id="CHEBI:29108"/>
    </cofactor>
</comment>
<dbReference type="Proteomes" id="UP000471381">
    <property type="component" value="Unassembled WGS sequence"/>
</dbReference>
<dbReference type="PANTHER" id="PTHR10357">
    <property type="entry name" value="ALPHA-AMYLASE FAMILY MEMBER"/>
    <property type="match status" value="1"/>
</dbReference>
<evidence type="ECO:0000313" key="7">
    <source>
        <dbReference type="Proteomes" id="UP000471381"/>
    </source>
</evidence>
<reference evidence="6 7" key="1">
    <citation type="submission" date="2020-01" db="EMBL/GenBank/DDBJ databases">
        <title>Genomes of bacteria type strains.</title>
        <authorList>
            <person name="Chen J."/>
            <person name="Zhu S."/>
            <person name="Yang J."/>
        </authorList>
    </citation>
    <scope>NUCLEOTIDE SEQUENCE [LARGE SCALE GENOMIC DNA]</scope>
    <source>
        <strain evidence="6 7">LMG 24078</strain>
    </source>
</reference>